<dbReference type="EC" id="4.2.1.9" evidence="14 15"/>
<dbReference type="UniPathway" id="UPA00047">
    <property type="reaction ID" value="UER00057"/>
</dbReference>
<feature type="binding site" evidence="15">
    <location>
        <position position="442"/>
    </location>
    <ligand>
        <name>Mg(2+)</name>
        <dbReference type="ChEBI" id="CHEBI:18420"/>
    </ligand>
</feature>
<gene>
    <name evidence="15" type="primary">ilvD</name>
    <name evidence="18" type="ORF">Gferi_05565</name>
</gene>
<proteinExistence type="inferred from homology"/>
<dbReference type="PROSITE" id="PS00886">
    <property type="entry name" value="ILVD_EDD_1"/>
    <property type="match status" value="1"/>
</dbReference>
<dbReference type="HAMAP" id="MF_00012">
    <property type="entry name" value="IlvD"/>
    <property type="match status" value="1"/>
</dbReference>
<dbReference type="InterPro" id="IPR020558">
    <property type="entry name" value="DiOHA_6PGluconate_deHydtase_CS"/>
</dbReference>
<comment type="similarity">
    <text evidence="2 15">Belongs to the IlvD/Edd family.</text>
</comment>
<keyword evidence="9 15" id="KW-0456">Lyase</keyword>
<dbReference type="AlphaFoldDB" id="A0A1D8GDX5"/>
<feature type="domain" description="Dihydroxy-acid/6-phosphogluconate dehydratase N-terminal" evidence="16">
    <location>
        <begin position="31"/>
        <end position="347"/>
    </location>
</feature>
<dbReference type="InterPro" id="IPR000581">
    <property type="entry name" value="ILV_EDD_N"/>
</dbReference>
<organism evidence="18 19">
    <name type="scientific">Geosporobacter ferrireducens</name>
    <dbReference type="NCBI Taxonomy" id="1424294"/>
    <lineage>
        <taxon>Bacteria</taxon>
        <taxon>Bacillati</taxon>
        <taxon>Bacillota</taxon>
        <taxon>Clostridia</taxon>
        <taxon>Peptostreptococcales</taxon>
        <taxon>Thermotaleaceae</taxon>
        <taxon>Geosporobacter</taxon>
    </lineage>
</organism>
<evidence type="ECO:0000313" key="18">
    <source>
        <dbReference type="EMBL" id="AOT69072.1"/>
    </source>
</evidence>
<comment type="pathway">
    <text evidence="12 15">Amino-acid biosynthesis; L-valine biosynthesis; L-valine from pyruvate: step 3/4.</text>
</comment>
<keyword evidence="7 15" id="KW-0408">Iron</keyword>
<dbReference type="GO" id="GO:0009099">
    <property type="term" value="P:L-valine biosynthetic process"/>
    <property type="evidence" value="ECO:0007669"/>
    <property type="project" value="UniProtKB-UniRule"/>
</dbReference>
<evidence type="ECO:0000256" key="2">
    <source>
        <dbReference type="ARBA" id="ARBA00006486"/>
    </source>
</evidence>
<dbReference type="SUPFAM" id="SSF52016">
    <property type="entry name" value="LeuD/IlvD-like"/>
    <property type="match status" value="1"/>
</dbReference>
<sequence length="552" mass="58631">MRSNSVKAGVEKAPHRSLFKALGLTDEEIKKPFIGIANAFSEVVPGHRHLNEIVQSVKNGVLMEGGTPMEFPVIGVCDGIAMNHEGMKYSLASRELIADSIEIMVKAHGFDGIVLVPNCDKIVPGMLMAAARLDIPAIVISGGPMLAGKVNGKKVDLSTVFEAVGAVKAGRMTEEELYRLEEQACPGCGSCAGMFTANSMNCMTEALGMALPGNGTIPAVYAERTRLAKYTGMKIMELVRDQVSARSILTAQAFDNALRVDMALGCSTNTILHLTAIAHEADVPVDLDKIHVISETTPNLCRLSPGGIHHIEDLYAAGGIMAVMHELGKKGFLENDAWTVSNKKLGELFAHYQVNDYEVIRPIEEPYSLTGGIAVLRGNLAPDGAVVKKSAVVPEMMQHKGKARVFEGEEAVVAAILGGKIQAGDVVVIRYEGPKGGPGMREMLTPTSALAGMGLDKSVALITDGRFSGATRGASIGHVSPEAQAGGPIALVEEGDWIEIDIPAGKLELLVDEQVLAERRQGFKPKDVKYAGYLGKYASMVTSAATGAVCKW</sequence>
<comment type="subunit">
    <text evidence="15">Homodimer.</text>
</comment>
<comment type="cofactor">
    <cofactor evidence="15">
        <name>[2Fe-2S] cluster</name>
        <dbReference type="ChEBI" id="CHEBI:190135"/>
    </cofactor>
    <text evidence="15">Binds 1 [2Fe-2S] cluster per subunit. This cluster acts as a Lewis acid cofactor.</text>
</comment>
<dbReference type="GO" id="GO:0000287">
    <property type="term" value="F:magnesium ion binding"/>
    <property type="evidence" value="ECO:0007669"/>
    <property type="project" value="UniProtKB-UniRule"/>
</dbReference>
<dbReference type="SUPFAM" id="SSF143975">
    <property type="entry name" value="IlvD/EDD N-terminal domain-like"/>
    <property type="match status" value="1"/>
</dbReference>
<comment type="function">
    <text evidence="15">Functions in the biosynthesis of branched-chain amino acids. Catalyzes the dehydration of (2R,3R)-2,3-dihydroxy-3-methylpentanoate (2,3-dihydroxy-3-methylvalerate) into 2-oxo-3-methylpentanoate (2-oxo-3-methylvalerate) and of (2R)-2,3-dihydroxy-3-methylbutanoate (2,3-dihydroxyisovalerate) into 2-oxo-3-methylbutanoate (2-oxoisovalerate), the penultimate precursor to L-isoleucine and L-valine, respectively.</text>
</comment>
<dbReference type="NCBIfam" id="TIGR00110">
    <property type="entry name" value="ilvD"/>
    <property type="match status" value="1"/>
</dbReference>
<protein>
    <recommendedName>
        <fullName evidence="14 15">Dihydroxy-acid dehydratase</fullName>
        <shortName evidence="15">DAD</shortName>
        <ecNumber evidence="14 15">4.2.1.9</ecNumber>
    </recommendedName>
</protein>
<dbReference type="GO" id="GO:0005829">
    <property type="term" value="C:cytosol"/>
    <property type="evidence" value="ECO:0007669"/>
    <property type="project" value="TreeGrafter"/>
</dbReference>
<dbReference type="EMBL" id="CP017269">
    <property type="protein sequence ID" value="AOT69072.1"/>
    <property type="molecule type" value="Genomic_DNA"/>
</dbReference>
<dbReference type="PANTHER" id="PTHR43661">
    <property type="entry name" value="D-XYLONATE DEHYDRATASE"/>
    <property type="match status" value="1"/>
</dbReference>
<dbReference type="Proteomes" id="UP000095743">
    <property type="component" value="Chromosome"/>
</dbReference>
<dbReference type="InterPro" id="IPR037237">
    <property type="entry name" value="IlvD/EDD_N"/>
</dbReference>
<evidence type="ECO:0000256" key="12">
    <source>
        <dbReference type="ARBA" id="ARBA00029436"/>
    </source>
</evidence>
<evidence type="ECO:0000256" key="3">
    <source>
        <dbReference type="ARBA" id="ARBA00022605"/>
    </source>
</evidence>
<dbReference type="PROSITE" id="PS00887">
    <property type="entry name" value="ILVD_EDD_2"/>
    <property type="match status" value="1"/>
</dbReference>
<feature type="modified residue" description="N6-carboxylysine" evidence="15">
    <location>
        <position position="121"/>
    </location>
</feature>
<evidence type="ECO:0000256" key="11">
    <source>
        <dbReference type="ARBA" id="ARBA00029304"/>
    </source>
</evidence>
<dbReference type="InterPro" id="IPR056740">
    <property type="entry name" value="ILV_EDD_C"/>
</dbReference>
<dbReference type="RefSeq" id="WP_069974638.1">
    <property type="nucleotide sequence ID" value="NZ_CP017269.1"/>
</dbReference>
<dbReference type="Gene3D" id="3.50.30.80">
    <property type="entry name" value="IlvD/EDD C-terminal domain-like"/>
    <property type="match status" value="1"/>
</dbReference>
<reference evidence="18 19" key="1">
    <citation type="submission" date="2016-09" db="EMBL/GenBank/DDBJ databases">
        <title>Genomic analysis reveals versatility of anaerobic energy metabolism of Geosporobacter ferrireducens IRF9 of phylum Firmicutes.</title>
        <authorList>
            <person name="Kim S.-J."/>
        </authorList>
    </citation>
    <scope>NUCLEOTIDE SEQUENCE [LARGE SCALE GENOMIC DNA]</scope>
    <source>
        <strain evidence="18 19">IRF9</strain>
    </source>
</reference>
<evidence type="ECO:0000256" key="14">
    <source>
        <dbReference type="ARBA" id="ARBA00029490"/>
    </source>
</evidence>
<evidence type="ECO:0000256" key="8">
    <source>
        <dbReference type="ARBA" id="ARBA00023014"/>
    </source>
</evidence>
<evidence type="ECO:0000256" key="5">
    <source>
        <dbReference type="ARBA" id="ARBA00022723"/>
    </source>
</evidence>
<comment type="pathway">
    <text evidence="13 15">Amino-acid biosynthesis; L-isoleucine biosynthesis; L-isoleucine from 2-oxobutanoate: step 3/4.</text>
</comment>
<comment type="cofactor">
    <cofactor evidence="1 15">
        <name>Mg(2+)</name>
        <dbReference type="ChEBI" id="CHEBI:18420"/>
    </cofactor>
</comment>
<evidence type="ECO:0000259" key="16">
    <source>
        <dbReference type="Pfam" id="PF00920"/>
    </source>
</evidence>
<comment type="catalytic activity">
    <reaction evidence="15">
        <text>(2R,3R)-2,3-dihydroxy-3-methylpentanoate = (S)-3-methyl-2-oxopentanoate + H2O</text>
        <dbReference type="Rhea" id="RHEA:27694"/>
        <dbReference type="ChEBI" id="CHEBI:15377"/>
        <dbReference type="ChEBI" id="CHEBI:35146"/>
        <dbReference type="ChEBI" id="CHEBI:49258"/>
        <dbReference type="EC" id="4.2.1.9"/>
    </reaction>
</comment>
<dbReference type="Pfam" id="PF00920">
    <property type="entry name" value="ILVD_EDD_N"/>
    <property type="match status" value="1"/>
</dbReference>
<evidence type="ECO:0000259" key="17">
    <source>
        <dbReference type="Pfam" id="PF24877"/>
    </source>
</evidence>
<comment type="caution">
    <text evidence="15">Lacks conserved residue(s) required for the propagation of feature annotation.</text>
</comment>
<evidence type="ECO:0000256" key="4">
    <source>
        <dbReference type="ARBA" id="ARBA00022714"/>
    </source>
</evidence>
<evidence type="ECO:0000256" key="9">
    <source>
        <dbReference type="ARBA" id="ARBA00023239"/>
    </source>
</evidence>
<evidence type="ECO:0000256" key="7">
    <source>
        <dbReference type="ARBA" id="ARBA00023004"/>
    </source>
</evidence>
<evidence type="ECO:0000313" key="19">
    <source>
        <dbReference type="Proteomes" id="UP000095743"/>
    </source>
</evidence>
<evidence type="ECO:0000256" key="6">
    <source>
        <dbReference type="ARBA" id="ARBA00022842"/>
    </source>
</evidence>
<evidence type="ECO:0000256" key="1">
    <source>
        <dbReference type="ARBA" id="ARBA00001946"/>
    </source>
</evidence>
<keyword evidence="6 15" id="KW-0460">Magnesium</keyword>
<dbReference type="KEGG" id="gfe:Gferi_05565"/>
<feature type="domain" description="Dihydroxy-acid/6-phosphogluconate dehydratase C-terminal" evidence="17">
    <location>
        <begin position="358"/>
        <end position="548"/>
    </location>
</feature>
<dbReference type="UniPathway" id="UPA00049">
    <property type="reaction ID" value="UER00061"/>
</dbReference>
<keyword evidence="10 15" id="KW-0100">Branched-chain amino acid biosynthesis</keyword>
<dbReference type="GO" id="GO:0009097">
    <property type="term" value="P:isoleucine biosynthetic process"/>
    <property type="evidence" value="ECO:0007669"/>
    <property type="project" value="UniProtKB-UniRule"/>
</dbReference>
<dbReference type="PANTHER" id="PTHR43661:SF3">
    <property type="entry name" value="D-XYLONATE DEHYDRATASE YAGF-RELATED"/>
    <property type="match status" value="1"/>
</dbReference>
<keyword evidence="19" id="KW-1185">Reference proteome</keyword>
<dbReference type="GO" id="GO:0051537">
    <property type="term" value="F:2 iron, 2 sulfur cluster binding"/>
    <property type="evidence" value="ECO:0007669"/>
    <property type="project" value="UniProtKB-UniRule"/>
</dbReference>
<evidence type="ECO:0000256" key="13">
    <source>
        <dbReference type="ARBA" id="ARBA00029437"/>
    </source>
</evidence>
<feature type="binding site" description="via carbamate group" evidence="15">
    <location>
        <position position="121"/>
    </location>
    <ligand>
        <name>Mg(2+)</name>
        <dbReference type="ChEBI" id="CHEBI:18420"/>
    </ligand>
</feature>
<dbReference type="OrthoDB" id="9807077at2"/>
<keyword evidence="8 15" id="KW-0411">Iron-sulfur</keyword>
<keyword evidence="3 15" id="KW-0028">Amino-acid biosynthesis</keyword>
<dbReference type="InterPro" id="IPR042096">
    <property type="entry name" value="Dihydro-acid_dehy_C"/>
</dbReference>
<feature type="active site" description="Proton acceptor" evidence="15">
    <location>
        <position position="468"/>
    </location>
</feature>
<keyword evidence="5 15" id="KW-0479">Metal-binding</keyword>
<comment type="catalytic activity">
    <reaction evidence="11">
        <text>(2R)-2,3-dihydroxy-3-methylbutanoate = 3-methyl-2-oxobutanoate + H2O</text>
        <dbReference type="Rhea" id="RHEA:24809"/>
        <dbReference type="ChEBI" id="CHEBI:11851"/>
        <dbReference type="ChEBI" id="CHEBI:15377"/>
        <dbReference type="ChEBI" id="CHEBI:49072"/>
        <dbReference type="EC" id="4.2.1.9"/>
    </reaction>
    <physiologicalReaction direction="left-to-right" evidence="11">
        <dbReference type="Rhea" id="RHEA:24810"/>
    </physiologicalReaction>
</comment>
<accession>A0A1D8GDX5</accession>
<dbReference type="InterPro" id="IPR004404">
    <property type="entry name" value="DihydroxyA_deHydtase"/>
</dbReference>
<keyword evidence="4 15" id="KW-0001">2Fe-2S</keyword>
<evidence type="ECO:0000256" key="15">
    <source>
        <dbReference type="HAMAP-Rule" id="MF_00012"/>
    </source>
</evidence>
<feature type="binding site" evidence="15">
    <location>
        <position position="120"/>
    </location>
    <ligand>
        <name>Mg(2+)</name>
        <dbReference type="ChEBI" id="CHEBI:18420"/>
    </ligand>
</feature>
<dbReference type="GO" id="GO:0004160">
    <property type="term" value="F:dihydroxy-acid dehydratase activity"/>
    <property type="evidence" value="ECO:0007669"/>
    <property type="project" value="UniProtKB-UniRule"/>
</dbReference>
<dbReference type="NCBIfam" id="NF002068">
    <property type="entry name" value="PRK00911.1"/>
    <property type="match status" value="1"/>
</dbReference>
<dbReference type="STRING" id="1424294.Gferi_05565"/>
<feature type="binding site" evidence="15">
    <location>
        <position position="78"/>
    </location>
    <ligand>
        <name>Mg(2+)</name>
        <dbReference type="ChEBI" id="CHEBI:18420"/>
    </ligand>
</feature>
<dbReference type="FunFam" id="3.50.30.80:FF:000001">
    <property type="entry name" value="Dihydroxy-acid dehydratase"/>
    <property type="match status" value="1"/>
</dbReference>
<evidence type="ECO:0000256" key="10">
    <source>
        <dbReference type="ARBA" id="ARBA00023304"/>
    </source>
</evidence>
<name>A0A1D8GDX5_9FIRM</name>
<dbReference type="Pfam" id="PF24877">
    <property type="entry name" value="ILV_EDD_C"/>
    <property type="match status" value="1"/>
</dbReference>